<evidence type="ECO:0000259" key="6">
    <source>
        <dbReference type="PROSITE" id="PS50011"/>
    </source>
</evidence>
<keyword evidence="2 3" id="KW-0067">ATP-binding</keyword>
<dbReference type="InterPro" id="IPR017441">
    <property type="entry name" value="Protein_kinase_ATP_BS"/>
</dbReference>
<keyword evidence="4" id="KW-0723">Serine/threonine-protein kinase</keyword>
<evidence type="ECO:0000256" key="1">
    <source>
        <dbReference type="ARBA" id="ARBA00022741"/>
    </source>
</evidence>
<dbReference type="PROSITE" id="PS00107">
    <property type="entry name" value="PROTEIN_KINASE_ATP"/>
    <property type="match status" value="1"/>
</dbReference>
<keyword evidence="8" id="KW-1185">Reference proteome</keyword>
<dbReference type="InterPro" id="IPR008271">
    <property type="entry name" value="Ser/Thr_kinase_AS"/>
</dbReference>
<evidence type="ECO:0000256" key="4">
    <source>
        <dbReference type="RuleBase" id="RU000304"/>
    </source>
</evidence>
<evidence type="ECO:0000256" key="5">
    <source>
        <dbReference type="SAM" id="SignalP"/>
    </source>
</evidence>
<feature type="chain" id="PRO_5002256056" description="Protein kinase domain-containing protein" evidence="5">
    <location>
        <begin position="25"/>
        <end position="345"/>
    </location>
</feature>
<name>A0A0D2JHP3_9EURO</name>
<keyword evidence="4" id="KW-0418">Kinase</keyword>
<dbReference type="GeneID" id="27717325"/>
<proteinExistence type="inferred from homology"/>
<keyword evidence="1 3" id="KW-0547">Nucleotide-binding</keyword>
<dbReference type="RefSeq" id="XP_016626850.1">
    <property type="nucleotide sequence ID" value="XM_016782067.1"/>
</dbReference>
<dbReference type="SMART" id="SM00220">
    <property type="entry name" value="S_TKc"/>
    <property type="match status" value="1"/>
</dbReference>
<dbReference type="PROSITE" id="PS51257">
    <property type="entry name" value="PROKAR_LIPOPROTEIN"/>
    <property type="match status" value="1"/>
</dbReference>
<evidence type="ECO:0000256" key="3">
    <source>
        <dbReference type="PROSITE-ProRule" id="PRU10141"/>
    </source>
</evidence>
<dbReference type="Pfam" id="PF00069">
    <property type="entry name" value="Pkinase"/>
    <property type="match status" value="1"/>
</dbReference>
<dbReference type="Gene3D" id="1.10.510.10">
    <property type="entry name" value="Transferase(Phosphotransferase) domain 1"/>
    <property type="match status" value="1"/>
</dbReference>
<dbReference type="PROSITE" id="PS50011">
    <property type="entry name" value="PROTEIN_KINASE_DOM"/>
    <property type="match status" value="1"/>
</dbReference>
<dbReference type="InterPro" id="IPR000719">
    <property type="entry name" value="Prot_kinase_dom"/>
</dbReference>
<dbReference type="EMBL" id="KN848101">
    <property type="protein sequence ID" value="KIX92727.1"/>
    <property type="molecule type" value="Genomic_DNA"/>
</dbReference>
<evidence type="ECO:0000313" key="8">
    <source>
        <dbReference type="Proteomes" id="UP000053411"/>
    </source>
</evidence>
<evidence type="ECO:0000313" key="7">
    <source>
        <dbReference type="EMBL" id="KIX92727.1"/>
    </source>
</evidence>
<comment type="similarity">
    <text evidence="4">Belongs to the protein kinase superfamily.</text>
</comment>
<sequence length="345" mass="37942">MGRQSRVMLFLVLVLVGCICYSAGSTSSQCWLDYSQIRHTALPRDLESDYGAVLKGIGAGTSGSVFLLLRHADNATVAVKQFHNSASASDQHQHELLTQRVRLEYHLGTLLNGHRGISESLELLFEEPSSTWFMVTEFCPRSLAKERRSTGLGSLTTIFREVVEAVDYMHSKGIAHGDLKLENVLLTPDGRPKLIDFGAATFSACPTETLGSADSVNVVPGDYGTTAYMPPDAFSQLEFDKAKADVWALGVLFYVMITGSVPWSSASIDDPSYQVYVTQGPVDDRFTSDHCPRWDKSTIQFQTCSSGAFHLLQKLPPHAKEMIASMLVPEPLQRPSLQTLLYSLS</sequence>
<feature type="binding site" evidence="3">
    <location>
        <position position="80"/>
    </location>
    <ligand>
        <name>ATP</name>
        <dbReference type="ChEBI" id="CHEBI:30616"/>
    </ligand>
</feature>
<gene>
    <name evidence="7" type="ORF">Z520_11579</name>
</gene>
<dbReference type="AlphaFoldDB" id="A0A0D2JHP3"/>
<reference evidence="7 8" key="1">
    <citation type="submission" date="2015-01" db="EMBL/GenBank/DDBJ databases">
        <title>The Genome Sequence of Fonsecaea multimorphosa CBS 102226.</title>
        <authorList>
            <consortium name="The Broad Institute Genomics Platform"/>
            <person name="Cuomo C."/>
            <person name="de Hoog S."/>
            <person name="Gorbushina A."/>
            <person name="Stielow B."/>
            <person name="Teixiera M."/>
            <person name="Abouelleil A."/>
            <person name="Chapman S.B."/>
            <person name="Priest M."/>
            <person name="Young S.K."/>
            <person name="Wortman J."/>
            <person name="Nusbaum C."/>
            <person name="Birren B."/>
        </authorList>
    </citation>
    <scope>NUCLEOTIDE SEQUENCE [LARGE SCALE GENOMIC DNA]</scope>
    <source>
        <strain evidence="7 8">CBS 102226</strain>
    </source>
</reference>
<dbReference type="GO" id="GO:0005634">
    <property type="term" value="C:nucleus"/>
    <property type="evidence" value="ECO:0007669"/>
    <property type="project" value="TreeGrafter"/>
</dbReference>
<dbReference type="Gene3D" id="3.30.200.20">
    <property type="entry name" value="Phosphorylase Kinase, domain 1"/>
    <property type="match status" value="1"/>
</dbReference>
<dbReference type="PROSITE" id="PS00108">
    <property type="entry name" value="PROTEIN_KINASE_ST"/>
    <property type="match status" value="1"/>
</dbReference>
<feature type="signal peptide" evidence="5">
    <location>
        <begin position="1"/>
        <end position="24"/>
    </location>
</feature>
<dbReference type="SUPFAM" id="SSF56112">
    <property type="entry name" value="Protein kinase-like (PK-like)"/>
    <property type="match status" value="1"/>
</dbReference>
<organism evidence="7 8">
    <name type="scientific">Fonsecaea multimorphosa CBS 102226</name>
    <dbReference type="NCBI Taxonomy" id="1442371"/>
    <lineage>
        <taxon>Eukaryota</taxon>
        <taxon>Fungi</taxon>
        <taxon>Dikarya</taxon>
        <taxon>Ascomycota</taxon>
        <taxon>Pezizomycotina</taxon>
        <taxon>Eurotiomycetes</taxon>
        <taxon>Chaetothyriomycetidae</taxon>
        <taxon>Chaetothyriales</taxon>
        <taxon>Herpotrichiellaceae</taxon>
        <taxon>Fonsecaea</taxon>
    </lineage>
</organism>
<evidence type="ECO:0000256" key="2">
    <source>
        <dbReference type="ARBA" id="ARBA00022840"/>
    </source>
</evidence>
<dbReference type="InterPro" id="IPR011009">
    <property type="entry name" value="Kinase-like_dom_sf"/>
</dbReference>
<feature type="domain" description="Protein kinase" evidence="6">
    <location>
        <begin position="51"/>
        <end position="345"/>
    </location>
</feature>
<protein>
    <recommendedName>
        <fullName evidence="6">Protein kinase domain-containing protein</fullName>
    </recommendedName>
</protein>
<dbReference type="GO" id="GO:0004674">
    <property type="term" value="F:protein serine/threonine kinase activity"/>
    <property type="evidence" value="ECO:0007669"/>
    <property type="project" value="UniProtKB-KW"/>
</dbReference>
<keyword evidence="4" id="KW-0808">Transferase</keyword>
<dbReference type="Proteomes" id="UP000053411">
    <property type="component" value="Unassembled WGS sequence"/>
</dbReference>
<dbReference type="STRING" id="1442371.A0A0D2JHP3"/>
<dbReference type="VEuPathDB" id="FungiDB:Z520_11579"/>
<dbReference type="PANTHER" id="PTHR24345">
    <property type="entry name" value="SERINE/THREONINE-PROTEIN KINASE PLK"/>
    <property type="match status" value="1"/>
</dbReference>
<keyword evidence="5" id="KW-0732">Signal</keyword>
<dbReference type="OrthoDB" id="4062651at2759"/>
<accession>A0A0D2JHP3</accession>
<dbReference type="GO" id="GO:0005524">
    <property type="term" value="F:ATP binding"/>
    <property type="evidence" value="ECO:0007669"/>
    <property type="project" value="UniProtKB-UniRule"/>
</dbReference>